<gene>
    <name evidence="6" type="ORF">QBC34DRAFT_95126</name>
</gene>
<dbReference type="InterPro" id="IPR056033">
    <property type="entry name" value="DUF7614"/>
</dbReference>
<evidence type="ECO:0000259" key="3">
    <source>
        <dbReference type="Pfam" id="PF24587"/>
    </source>
</evidence>
<dbReference type="InterPro" id="IPR056031">
    <property type="entry name" value="DUF7612"/>
</dbReference>
<feature type="compositionally biased region" description="Polar residues" evidence="1">
    <location>
        <begin position="278"/>
        <end position="295"/>
    </location>
</feature>
<dbReference type="Pfam" id="PF24586">
    <property type="entry name" value="DUF7611"/>
    <property type="match status" value="1"/>
</dbReference>
<dbReference type="Pfam" id="PF24589">
    <property type="entry name" value="DUF7614"/>
    <property type="match status" value="1"/>
</dbReference>
<accession>A0AAV9GM05</accession>
<dbReference type="InterPro" id="IPR056030">
    <property type="entry name" value="DUF7611"/>
</dbReference>
<feature type="compositionally biased region" description="Polar residues" evidence="1">
    <location>
        <begin position="377"/>
        <end position="389"/>
    </location>
</feature>
<dbReference type="Proteomes" id="UP001321760">
    <property type="component" value="Unassembled WGS sequence"/>
</dbReference>
<organism evidence="6 7">
    <name type="scientific">Podospora aff. communis PSN243</name>
    <dbReference type="NCBI Taxonomy" id="3040156"/>
    <lineage>
        <taxon>Eukaryota</taxon>
        <taxon>Fungi</taxon>
        <taxon>Dikarya</taxon>
        <taxon>Ascomycota</taxon>
        <taxon>Pezizomycotina</taxon>
        <taxon>Sordariomycetes</taxon>
        <taxon>Sordariomycetidae</taxon>
        <taxon>Sordariales</taxon>
        <taxon>Podosporaceae</taxon>
        <taxon>Podospora</taxon>
    </lineage>
</organism>
<keyword evidence="7" id="KW-1185">Reference proteome</keyword>
<feature type="domain" description="DUF7611" evidence="2">
    <location>
        <begin position="575"/>
        <end position="730"/>
    </location>
</feature>
<dbReference type="AlphaFoldDB" id="A0AAV9GM05"/>
<feature type="domain" description="DUF7612" evidence="3">
    <location>
        <begin position="732"/>
        <end position="863"/>
    </location>
</feature>
<feature type="compositionally biased region" description="Polar residues" evidence="1">
    <location>
        <begin position="347"/>
        <end position="356"/>
    </location>
</feature>
<feature type="compositionally biased region" description="Pro residues" evidence="1">
    <location>
        <begin position="334"/>
        <end position="344"/>
    </location>
</feature>
<feature type="compositionally biased region" description="Basic and acidic residues" evidence="1">
    <location>
        <begin position="27"/>
        <end position="37"/>
    </location>
</feature>
<proteinExistence type="predicted"/>
<reference evidence="6" key="2">
    <citation type="submission" date="2023-05" db="EMBL/GenBank/DDBJ databases">
        <authorList>
            <consortium name="Lawrence Berkeley National Laboratory"/>
            <person name="Steindorff A."/>
            <person name="Hensen N."/>
            <person name="Bonometti L."/>
            <person name="Westerberg I."/>
            <person name="Brannstrom I.O."/>
            <person name="Guillou S."/>
            <person name="Cros-Aarteil S."/>
            <person name="Calhoun S."/>
            <person name="Haridas S."/>
            <person name="Kuo A."/>
            <person name="Mondo S."/>
            <person name="Pangilinan J."/>
            <person name="Riley R."/>
            <person name="Labutti K."/>
            <person name="Andreopoulos B."/>
            <person name="Lipzen A."/>
            <person name="Chen C."/>
            <person name="Yanf M."/>
            <person name="Daum C."/>
            <person name="Ng V."/>
            <person name="Clum A."/>
            <person name="Ohm R."/>
            <person name="Martin F."/>
            <person name="Silar P."/>
            <person name="Natvig D."/>
            <person name="Lalanne C."/>
            <person name="Gautier V."/>
            <person name="Ament-Velasquez S.L."/>
            <person name="Kruys A."/>
            <person name="Hutchinson M.I."/>
            <person name="Powell A.J."/>
            <person name="Barry K."/>
            <person name="Miller A.N."/>
            <person name="Grigoriev I.V."/>
            <person name="Debuchy R."/>
            <person name="Gladieux P."/>
            <person name="Thoren M.H."/>
            <person name="Johannesson H."/>
        </authorList>
    </citation>
    <scope>NUCLEOTIDE SEQUENCE</scope>
    <source>
        <strain evidence="6">PSN243</strain>
    </source>
</reference>
<feature type="region of interest" description="Disordered" evidence="1">
    <location>
        <begin position="1"/>
        <end position="49"/>
    </location>
</feature>
<sequence length="1176" mass="130823">MENEPPAMSVQDDSRASKRGRIMGKLFGRDRDRKVSQDEAPQSTEDLNSFFRGSSDTLQVAHAGPPTLAKLDLSSVTRYPNALDVHGGANLQQHDLALRPRSHNSNARPKKGLAVRFVDTYPEVIGTGGDECEQPTVEISKRRRPRPPPVSAATAPVRPPETGDGSHRALLDAQVNNGGFSPPQLRRAQTGHTGVPAPPEQPEVLPAGRNVPARYLDSPMVSHDEKRRSFIEMHQAEMREAEGLAFAKAVRTGTDLSHQSTATSYAATESVADDAFSESPSSTYSPQAPSLSKFSAQPPPISMTKQPPPPPPPRNRPPPQASQITQASFNDHPQLPPPPPPPARNVPQGSQYQPHAQDNHQPETPERAKKGQVLDHSPTSIHSTASSFNHPYASLRQESRASERDVPVPQASPRKTSTLHDVVSAAADDALDDFVARTRHLFELFRLHSESVRPLVSCSFEELARGALWWFLTGRSALEAAIKERPANPEHQMQHERAKQQAYADLAKGWWLTEEIIPELNDGKRPPPSVEVDDVRATIVSNLRKLAISMKKNDFLPPEEAFLPAIIDRSIWLEYPKLNQDIISLLWGSSSSSLTDPKPIASGMNLMEGLPLSDSPAAFCFARFRADVYLMEQGREAQQLYFPSILSIVRPRTQPDILFVIASQNGAVQLRISGSRSFGPTWEDVRWRSDNCTLEIRLPRGFFLAVQCSQANYKMLWNMYDYSAKVHASLYPRQDEQCIFTSTLRAFQYFDNDPQSRQFPRESTPGCGIAVFERLHREGAAAGPRTFHRGYRVAVVTGTTTKTLSGVNQGFNPQTPVQYGFLRSDTNDPALSLKFENERIKGNMVLSFTDEQERLRLHSLLIGAALNRDEQIFCEVPFQGIWFSEREGDANHQSLRVISSLPWQRIRVINHDNDGDRPPCVLADRLRVVYEFKEGTVTDRINVAPGELRLRLDVRNPNCMIMYRPPQTDMTIAVMEAMVHRDLPSEMCHALDILRQTPTMRTLIFPSVAELHAFETAVTGYKVLYDGVANSFAIARRRMVVPIHKKWEAGQTRIQVVQQDGVVQLLAFFDDFAHGRCMGFSLKGTDVFESFGKGSKAGLKIVDAKFPLPKPVVPGSEDAHAAAEVSFVCLDLPELPGEHDDISITFDSEQERDKVVSCLPAPVKGSRMPIKIKGLT</sequence>
<reference evidence="6" key="1">
    <citation type="journal article" date="2023" name="Mol. Phylogenet. Evol.">
        <title>Genome-scale phylogeny and comparative genomics of the fungal order Sordariales.</title>
        <authorList>
            <person name="Hensen N."/>
            <person name="Bonometti L."/>
            <person name="Westerberg I."/>
            <person name="Brannstrom I.O."/>
            <person name="Guillou S."/>
            <person name="Cros-Aarteil S."/>
            <person name="Calhoun S."/>
            <person name="Haridas S."/>
            <person name="Kuo A."/>
            <person name="Mondo S."/>
            <person name="Pangilinan J."/>
            <person name="Riley R."/>
            <person name="LaButti K."/>
            <person name="Andreopoulos B."/>
            <person name="Lipzen A."/>
            <person name="Chen C."/>
            <person name="Yan M."/>
            <person name="Daum C."/>
            <person name="Ng V."/>
            <person name="Clum A."/>
            <person name="Steindorff A."/>
            <person name="Ohm R.A."/>
            <person name="Martin F."/>
            <person name="Silar P."/>
            <person name="Natvig D.O."/>
            <person name="Lalanne C."/>
            <person name="Gautier V."/>
            <person name="Ament-Velasquez S.L."/>
            <person name="Kruys A."/>
            <person name="Hutchinson M.I."/>
            <person name="Powell A.J."/>
            <person name="Barry K."/>
            <person name="Miller A.N."/>
            <person name="Grigoriev I.V."/>
            <person name="Debuchy R."/>
            <person name="Gladieux P."/>
            <person name="Hiltunen Thoren M."/>
            <person name="Johannesson H."/>
        </authorList>
    </citation>
    <scope>NUCLEOTIDE SEQUENCE</scope>
    <source>
        <strain evidence="6">PSN243</strain>
    </source>
</reference>
<feature type="compositionally biased region" description="Polar residues" evidence="1">
    <location>
        <begin position="321"/>
        <end position="331"/>
    </location>
</feature>
<dbReference type="InterPro" id="IPR056032">
    <property type="entry name" value="DUF7613"/>
</dbReference>
<feature type="domain" description="DUF7613" evidence="4">
    <location>
        <begin position="868"/>
        <end position="1019"/>
    </location>
</feature>
<feature type="compositionally biased region" description="Basic and acidic residues" evidence="1">
    <location>
        <begin position="397"/>
        <end position="406"/>
    </location>
</feature>
<evidence type="ECO:0000259" key="2">
    <source>
        <dbReference type="Pfam" id="PF24586"/>
    </source>
</evidence>
<feature type="domain" description="DUF7614" evidence="5">
    <location>
        <begin position="1025"/>
        <end position="1160"/>
    </location>
</feature>
<dbReference type="Pfam" id="PF24587">
    <property type="entry name" value="DUF7612"/>
    <property type="match status" value="1"/>
</dbReference>
<evidence type="ECO:0000259" key="4">
    <source>
        <dbReference type="Pfam" id="PF24588"/>
    </source>
</evidence>
<feature type="region of interest" description="Disordered" evidence="1">
    <location>
        <begin position="276"/>
        <end position="420"/>
    </location>
</feature>
<evidence type="ECO:0000259" key="5">
    <source>
        <dbReference type="Pfam" id="PF24589"/>
    </source>
</evidence>
<evidence type="ECO:0000313" key="6">
    <source>
        <dbReference type="EMBL" id="KAK4449279.1"/>
    </source>
</evidence>
<feature type="compositionally biased region" description="Pro residues" evidence="1">
    <location>
        <begin position="297"/>
        <end position="320"/>
    </location>
</feature>
<protein>
    <submittedName>
        <fullName evidence="6">Uncharacterized protein</fullName>
    </submittedName>
</protein>
<dbReference type="EMBL" id="MU865938">
    <property type="protein sequence ID" value="KAK4449279.1"/>
    <property type="molecule type" value="Genomic_DNA"/>
</dbReference>
<comment type="caution">
    <text evidence="6">The sequence shown here is derived from an EMBL/GenBank/DDBJ whole genome shotgun (WGS) entry which is preliminary data.</text>
</comment>
<evidence type="ECO:0000256" key="1">
    <source>
        <dbReference type="SAM" id="MobiDB-lite"/>
    </source>
</evidence>
<evidence type="ECO:0000313" key="7">
    <source>
        <dbReference type="Proteomes" id="UP001321760"/>
    </source>
</evidence>
<feature type="compositionally biased region" description="Polar residues" evidence="1">
    <location>
        <begin position="39"/>
        <end position="49"/>
    </location>
</feature>
<feature type="region of interest" description="Disordered" evidence="1">
    <location>
        <begin position="126"/>
        <end position="165"/>
    </location>
</feature>
<name>A0AAV9GM05_9PEZI</name>
<dbReference type="Pfam" id="PF24588">
    <property type="entry name" value="DUF7613"/>
    <property type="match status" value="1"/>
</dbReference>
<feature type="compositionally biased region" description="Basic and acidic residues" evidence="1">
    <location>
        <begin position="357"/>
        <end position="373"/>
    </location>
</feature>
<feature type="region of interest" description="Disordered" evidence="1">
    <location>
        <begin position="188"/>
        <end position="207"/>
    </location>
</feature>